<dbReference type="InterPro" id="IPR055210">
    <property type="entry name" value="CtpA/B_N"/>
</dbReference>
<reference evidence="6 7" key="1">
    <citation type="submission" date="2019-02" db="EMBL/GenBank/DDBJ databases">
        <title>Deep-cultivation of Planctomycetes and their phenomic and genomic characterization uncovers novel biology.</title>
        <authorList>
            <person name="Wiegand S."/>
            <person name="Jogler M."/>
            <person name="Boedeker C."/>
            <person name="Pinto D."/>
            <person name="Vollmers J."/>
            <person name="Rivas-Marin E."/>
            <person name="Kohn T."/>
            <person name="Peeters S.H."/>
            <person name="Heuer A."/>
            <person name="Rast P."/>
            <person name="Oberbeckmann S."/>
            <person name="Bunk B."/>
            <person name="Jeske O."/>
            <person name="Meyerdierks A."/>
            <person name="Storesund J.E."/>
            <person name="Kallscheuer N."/>
            <person name="Luecker S."/>
            <person name="Lage O.M."/>
            <person name="Pohl T."/>
            <person name="Merkel B.J."/>
            <person name="Hornburger P."/>
            <person name="Mueller R.-W."/>
            <person name="Bruemmer F."/>
            <person name="Labrenz M."/>
            <person name="Spormann A.M."/>
            <person name="Op den Camp H."/>
            <person name="Overmann J."/>
            <person name="Amann R."/>
            <person name="Jetten M.S.M."/>
            <person name="Mascher T."/>
            <person name="Medema M.H."/>
            <person name="Devos D.P."/>
            <person name="Kaster A.-K."/>
            <person name="Ovreas L."/>
            <person name="Rohde M."/>
            <person name="Galperin M.Y."/>
            <person name="Jogler C."/>
        </authorList>
    </citation>
    <scope>NUCLEOTIDE SEQUENCE [LARGE SCALE GENOMIC DNA]</scope>
    <source>
        <strain evidence="6 7">Pla85_3_4</strain>
    </source>
</reference>
<dbReference type="Gene3D" id="3.90.226.10">
    <property type="entry name" value="2-enoyl-CoA Hydratase, Chain A, domain 1"/>
    <property type="match status" value="1"/>
</dbReference>
<dbReference type="GO" id="GO:0006508">
    <property type="term" value="P:proteolysis"/>
    <property type="evidence" value="ECO:0007669"/>
    <property type="project" value="UniProtKB-KW"/>
</dbReference>
<dbReference type="PROSITE" id="PS51257">
    <property type="entry name" value="PROKAR_LIPOPROTEIN"/>
    <property type="match status" value="1"/>
</dbReference>
<dbReference type="SMART" id="SM00245">
    <property type="entry name" value="TSPc"/>
    <property type="match status" value="1"/>
</dbReference>
<dbReference type="GO" id="GO:0004252">
    <property type="term" value="F:serine-type endopeptidase activity"/>
    <property type="evidence" value="ECO:0007669"/>
    <property type="project" value="UniProtKB-EC"/>
</dbReference>
<evidence type="ECO:0000256" key="3">
    <source>
        <dbReference type="ARBA" id="ARBA00022801"/>
    </source>
</evidence>
<gene>
    <name evidence="6" type="primary">ctpB</name>
    <name evidence="6" type="ORF">Pla8534_54410</name>
</gene>
<name>A0A518E0K7_9BACT</name>
<evidence type="ECO:0000256" key="2">
    <source>
        <dbReference type="ARBA" id="ARBA00022670"/>
    </source>
</evidence>
<accession>A0A518E0K7</accession>
<dbReference type="KEGG" id="lcre:Pla8534_54410"/>
<dbReference type="Proteomes" id="UP000317648">
    <property type="component" value="Chromosome"/>
</dbReference>
<dbReference type="InterPro" id="IPR036034">
    <property type="entry name" value="PDZ_sf"/>
</dbReference>
<dbReference type="RefSeq" id="WP_145056356.1">
    <property type="nucleotide sequence ID" value="NZ_CP036433.1"/>
</dbReference>
<dbReference type="Gene3D" id="2.30.42.10">
    <property type="match status" value="2"/>
</dbReference>
<sequence length="522" mass="57435">MPFRNLLVIIIAAVFSIACYQKAVSSRYAGELSYAMQLIENNYVEEVDPQQLFDRAISGMVKGLDPNSIYLPPSQFPQFDESLKQRFGGVGVFVGVNEDTHRLTVLTPLPDTPAWRAGILAGDEIMAIDGVPQEQILLAAIAERMEKNTSEPIALSVKKPGIEEPASISLTRRELDKILLRYDADLGVITLQQANDLPDSLQPEDQILAIDDSTIRELTMEGSTSRMRGPLGEPVVLTVHRPATDATLQVTVKRAEIPLESVRGDTRLPDGSWDYHLQQDPRIGLIRVSSFGDNTVDDVLRALASFEAVPQALILDLRSNNGGYLRGAVEMCDMFIDKGKIVQTLGRGGHVDKTYTAGTSLRLPKNVPMVVLVDNYSASAAEIVAACLQDHQRAIVVGERSYGKGTVQQVYPLKNGRSALKLTTDSYWRPSGANIHRREDATDQDQWGVRPNPGFEIVLTAQEQEAVIRDRGDRDLKSLQSANTDIPLVDQPPEPEVPVVDRQLNKAIEYLQGRIAPQKAAA</sequence>
<dbReference type="InterPro" id="IPR004447">
    <property type="entry name" value="Peptidase_S41A"/>
</dbReference>
<keyword evidence="3 6" id="KW-0378">Hydrolase</keyword>
<dbReference type="PANTHER" id="PTHR32060">
    <property type="entry name" value="TAIL-SPECIFIC PROTEASE"/>
    <property type="match status" value="1"/>
</dbReference>
<dbReference type="SUPFAM" id="SSF52096">
    <property type="entry name" value="ClpP/crotonase"/>
    <property type="match status" value="1"/>
</dbReference>
<dbReference type="SUPFAM" id="SSF50156">
    <property type="entry name" value="PDZ domain-like"/>
    <property type="match status" value="2"/>
</dbReference>
<dbReference type="CDD" id="cd07560">
    <property type="entry name" value="Peptidase_S41_CPP"/>
    <property type="match status" value="1"/>
</dbReference>
<dbReference type="Gene3D" id="3.30.750.44">
    <property type="match status" value="1"/>
</dbReference>
<dbReference type="InterPro" id="IPR001478">
    <property type="entry name" value="PDZ"/>
</dbReference>
<dbReference type="EMBL" id="CP036433">
    <property type="protein sequence ID" value="QDU97591.1"/>
    <property type="molecule type" value="Genomic_DNA"/>
</dbReference>
<keyword evidence="4" id="KW-0720">Serine protease</keyword>
<keyword evidence="2 6" id="KW-0645">Protease</keyword>
<proteinExistence type="inferred from homology"/>
<dbReference type="OrthoDB" id="9812068at2"/>
<evidence type="ECO:0000259" key="5">
    <source>
        <dbReference type="PROSITE" id="PS50106"/>
    </source>
</evidence>
<dbReference type="InterPro" id="IPR029045">
    <property type="entry name" value="ClpP/crotonase-like_dom_sf"/>
</dbReference>
<dbReference type="EC" id="3.4.21.102" evidence="6"/>
<comment type="similarity">
    <text evidence="1">Belongs to the peptidase S41A family.</text>
</comment>
<evidence type="ECO:0000256" key="1">
    <source>
        <dbReference type="ARBA" id="ARBA00009179"/>
    </source>
</evidence>
<keyword evidence="7" id="KW-1185">Reference proteome</keyword>
<dbReference type="PANTHER" id="PTHR32060:SF30">
    <property type="entry name" value="CARBOXY-TERMINAL PROCESSING PROTEASE CTPA"/>
    <property type="match status" value="1"/>
</dbReference>
<dbReference type="GO" id="GO:0007165">
    <property type="term" value="P:signal transduction"/>
    <property type="evidence" value="ECO:0007669"/>
    <property type="project" value="TreeGrafter"/>
</dbReference>
<evidence type="ECO:0000256" key="4">
    <source>
        <dbReference type="ARBA" id="ARBA00022825"/>
    </source>
</evidence>
<dbReference type="Pfam" id="PF03572">
    <property type="entry name" value="Peptidase_S41"/>
    <property type="match status" value="1"/>
</dbReference>
<dbReference type="SMART" id="SM00228">
    <property type="entry name" value="PDZ"/>
    <property type="match status" value="2"/>
</dbReference>
<dbReference type="AlphaFoldDB" id="A0A518E0K7"/>
<dbReference type="PROSITE" id="PS50106">
    <property type="entry name" value="PDZ"/>
    <property type="match status" value="1"/>
</dbReference>
<feature type="domain" description="PDZ" evidence="5">
    <location>
        <begin position="88"/>
        <end position="161"/>
    </location>
</feature>
<protein>
    <submittedName>
        <fullName evidence="6">Carboxy-terminal processing protease CtpB</fullName>
        <ecNumber evidence="6">3.4.21.102</ecNumber>
    </submittedName>
</protein>
<evidence type="ECO:0000313" key="7">
    <source>
        <dbReference type="Proteomes" id="UP000317648"/>
    </source>
</evidence>
<dbReference type="GO" id="GO:0030288">
    <property type="term" value="C:outer membrane-bounded periplasmic space"/>
    <property type="evidence" value="ECO:0007669"/>
    <property type="project" value="TreeGrafter"/>
</dbReference>
<dbReference type="InterPro" id="IPR005151">
    <property type="entry name" value="Tail-specific_protease"/>
</dbReference>
<evidence type="ECO:0000313" key="6">
    <source>
        <dbReference type="EMBL" id="QDU97591.1"/>
    </source>
</evidence>
<dbReference type="Pfam" id="PF22694">
    <property type="entry name" value="CtpB_N-like"/>
    <property type="match status" value="1"/>
</dbReference>
<organism evidence="6 7">
    <name type="scientific">Lignipirellula cremea</name>
    <dbReference type="NCBI Taxonomy" id="2528010"/>
    <lineage>
        <taxon>Bacteria</taxon>
        <taxon>Pseudomonadati</taxon>
        <taxon>Planctomycetota</taxon>
        <taxon>Planctomycetia</taxon>
        <taxon>Pirellulales</taxon>
        <taxon>Pirellulaceae</taxon>
        <taxon>Lignipirellula</taxon>
    </lineage>
</organism>